<proteinExistence type="predicted"/>
<name>A0A0K8MFK5_9LACO</name>
<dbReference type="RefSeq" id="WP_061992694.1">
    <property type="nucleotide sequence ID" value="NZ_DF967986.1"/>
</dbReference>
<dbReference type="STRING" id="157463.GCA_001047075_00196"/>
<evidence type="ECO:0000256" key="1">
    <source>
        <dbReference type="SAM" id="MobiDB-lite"/>
    </source>
</evidence>
<feature type="region of interest" description="Disordered" evidence="1">
    <location>
        <begin position="335"/>
        <end position="359"/>
    </location>
</feature>
<organism evidence="2 3">
    <name type="scientific">Fructobacillus ficulneus</name>
    <dbReference type="NCBI Taxonomy" id="157463"/>
    <lineage>
        <taxon>Bacteria</taxon>
        <taxon>Bacillati</taxon>
        <taxon>Bacillota</taxon>
        <taxon>Bacilli</taxon>
        <taxon>Lactobacillales</taxon>
        <taxon>Lactobacillaceae</taxon>
        <taxon>Fructobacillus</taxon>
    </lineage>
</organism>
<dbReference type="OrthoDB" id="2151810at2"/>
<gene>
    <name evidence="2" type="ORF">FFIC_090990</name>
</gene>
<evidence type="ECO:0000313" key="2">
    <source>
        <dbReference type="EMBL" id="GAO99272.1"/>
    </source>
</evidence>
<accession>A0A0K8MFK5</accession>
<protein>
    <submittedName>
        <fullName evidence="2">Two-component system response regulator, LuxR family</fullName>
    </submittedName>
</protein>
<reference evidence="2 3" key="1">
    <citation type="journal article" date="2015" name="BMC Genomics">
        <title>Comparative genomics of Fructobacillus spp. and Leuconostoc spp. reveals niche-specific evolution of Fructobacillus spp.</title>
        <authorList>
            <person name="Endo A."/>
            <person name="Tanizawa Y."/>
            <person name="Tanaka N."/>
            <person name="Maeno S."/>
            <person name="Kumar H."/>
            <person name="Shiwa Y."/>
            <person name="Okada S."/>
            <person name="Yoshikawa H."/>
            <person name="Dicks L."/>
            <person name="Nakagawa J."/>
            <person name="Arita M."/>
        </authorList>
    </citation>
    <scope>NUCLEOTIDE SEQUENCE [LARGE SCALE GENOMIC DNA]</scope>
    <source>
        <strain evidence="2 3">JCM 12225</strain>
    </source>
</reference>
<sequence length="359" mass="38034">MNKNNLSFNQIKVHKALKKVKKNWVVVSLSTVALFGGGLAMASTTAQPAFAADKVQTQGTSYNYGDLVKNGAVTTNSISWSAPDNAQLPTGTFDLLRGNGGNTSSVSFTINANSNLKKGDTIVIPLSTNIQNQPGAQTFLVSNFNTKVVENTTGAVISNSVSYNEASQTINMPLDGDDFDASRAHQITLNFQTNGGNIFPKSASNGSDLSISETVADQTHTYSWAPKPTEPDYKDNNNVNPMTDTVSDVNPGGVSVRTKVTNTDGLAFTQPVQLNNGQDYIQTIDITATGSNNGKVTPIYIQDGGYFWNYISVASAYGPATQAVGWTDQAANNQGGMSNATGKKITPFLSEETDSTTPG</sequence>
<dbReference type="Proteomes" id="UP000253891">
    <property type="component" value="Unassembled WGS sequence"/>
</dbReference>
<evidence type="ECO:0000313" key="3">
    <source>
        <dbReference type="Proteomes" id="UP000253891"/>
    </source>
</evidence>
<dbReference type="AlphaFoldDB" id="A0A0K8MFK5"/>
<dbReference type="EMBL" id="DF967986">
    <property type="protein sequence ID" value="GAO99272.1"/>
    <property type="molecule type" value="Genomic_DNA"/>
</dbReference>
<keyword evidence="3" id="KW-1185">Reference proteome</keyword>